<evidence type="ECO:0000259" key="2">
    <source>
        <dbReference type="Pfam" id="PF07883"/>
    </source>
</evidence>
<dbReference type="InterPro" id="IPR011051">
    <property type="entry name" value="RmlC_Cupin_sf"/>
</dbReference>
<evidence type="ECO:0000313" key="3">
    <source>
        <dbReference type="EMBL" id="MDW6092842.1"/>
    </source>
</evidence>
<dbReference type="Gene3D" id="2.60.120.10">
    <property type="entry name" value="Jelly Rolls"/>
    <property type="match status" value="1"/>
</dbReference>
<keyword evidence="1" id="KW-0479">Metal-binding</keyword>
<dbReference type="SUPFAM" id="SSF51182">
    <property type="entry name" value="RmlC-like cupins"/>
    <property type="match status" value="1"/>
</dbReference>
<dbReference type="RefSeq" id="WP_084717408.1">
    <property type="nucleotide sequence ID" value="NZ_AP024903.1"/>
</dbReference>
<protein>
    <submittedName>
        <fullName evidence="3">Cupin domain-containing protein</fullName>
    </submittedName>
</protein>
<reference evidence="3 4" key="1">
    <citation type="submission" date="2023-11" db="EMBL/GenBank/DDBJ databases">
        <title>Plant-associative lifestyle of Vibrio porteresiae and its evolutionary dynamics.</title>
        <authorList>
            <person name="Rameshkumar N."/>
            <person name="Kirti K."/>
        </authorList>
    </citation>
    <scope>NUCLEOTIDE SEQUENCE [LARGE SCALE GENOMIC DNA]</scope>
    <source>
        <strain evidence="3 4">MSSRF7</strain>
    </source>
</reference>
<comment type="caution">
    <text evidence="3">The sequence shown here is derived from an EMBL/GenBank/DDBJ whole genome shotgun (WGS) entry which is preliminary data.</text>
</comment>
<dbReference type="InterPro" id="IPR014710">
    <property type="entry name" value="RmlC-like_jellyroll"/>
</dbReference>
<dbReference type="InterPro" id="IPR013096">
    <property type="entry name" value="Cupin_2"/>
</dbReference>
<dbReference type="PANTHER" id="PTHR35848:SF9">
    <property type="entry name" value="SLL1358 PROTEIN"/>
    <property type="match status" value="1"/>
</dbReference>
<evidence type="ECO:0000313" key="4">
    <source>
        <dbReference type="Proteomes" id="UP001279860"/>
    </source>
</evidence>
<sequence length="119" mass="13435">MTVVSKENAEHYSWGEACDGWHLVKSKRLSVIQERVPPGCSEVRHLHEQSEQFFFVLSGCATLEVNGEIFELKENQGLHVPSNTPHQLRNRTQTDLHFVVTSTPPSHGDRVEVQGSQES</sequence>
<proteinExistence type="predicted"/>
<dbReference type="Pfam" id="PF07883">
    <property type="entry name" value="Cupin_2"/>
    <property type="match status" value="1"/>
</dbReference>
<gene>
    <name evidence="3" type="ORF">SBX64_09815</name>
</gene>
<feature type="domain" description="Cupin type-2" evidence="2">
    <location>
        <begin position="34"/>
        <end position="100"/>
    </location>
</feature>
<dbReference type="PANTHER" id="PTHR35848">
    <property type="entry name" value="OXALATE-BINDING PROTEIN"/>
    <property type="match status" value="1"/>
</dbReference>
<evidence type="ECO:0000256" key="1">
    <source>
        <dbReference type="ARBA" id="ARBA00022723"/>
    </source>
</evidence>
<dbReference type="Proteomes" id="UP001279860">
    <property type="component" value="Unassembled WGS sequence"/>
</dbReference>
<name>A0ABU4ITV4_9VIBR</name>
<dbReference type="InterPro" id="IPR051610">
    <property type="entry name" value="GPI/OXD"/>
</dbReference>
<dbReference type="EMBL" id="JAWRCP010000001">
    <property type="protein sequence ID" value="MDW6092842.1"/>
    <property type="molecule type" value="Genomic_DNA"/>
</dbReference>
<organism evidence="3 4">
    <name type="scientific">Vibrio rhizosphaerae</name>
    <dbReference type="NCBI Taxonomy" id="398736"/>
    <lineage>
        <taxon>Bacteria</taxon>
        <taxon>Pseudomonadati</taxon>
        <taxon>Pseudomonadota</taxon>
        <taxon>Gammaproteobacteria</taxon>
        <taxon>Vibrionales</taxon>
        <taxon>Vibrionaceae</taxon>
        <taxon>Vibrio</taxon>
    </lineage>
</organism>
<keyword evidence="4" id="KW-1185">Reference proteome</keyword>
<accession>A0ABU4ITV4</accession>